<evidence type="ECO:0000313" key="2">
    <source>
        <dbReference type="Proteomes" id="UP001430953"/>
    </source>
</evidence>
<dbReference type="Proteomes" id="UP001430953">
    <property type="component" value="Unassembled WGS sequence"/>
</dbReference>
<keyword evidence="2" id="KW-1185">Reference proteome</keyword>
<sequence>MTHASDVKALNFQRGERRFLFFREGARSPLYSVSEEKQPFFPEGLLSPAYFAGLVAGWQRDSFEVVSSPMSRRGCCDEFICIHTRHRIACTRARHSFARSFLASGGSLVAQGCATNGSRVAAARGAPGL</sequence>
<comment type="caution">
    <text evidence="1">The sequence shown here is derived from an EMBL/GenBank/DDBJ whole genome shotgun (WGS) entry which is preliminary data.</text>
</comment>
<gene>
    <name evidence="1" type="ORF">PUN28_007360</name>
</gene>
<reference evidence="1 2" key="1">
    <citation type="submission" date="2023-03" db="EMBL/GenBank/DDBJ databases">
        <title>High recombination rates correlate with genetic variation in Cardiocondyla obscurior ants.</title>
        <authorList>
            <person name="Errbii M."/>
        </authorList>
    </citation>
    <scope>NUCLEOTIDE SEQUENCE [LARGE SCALE GENOMIC DNA]</scope>
    <source>
        <strain evidence="1">Alpha-2009</strain>
        <tissue evidence="1">Whole body</tissue>
    </source>
</reference>
<dbReference type="EMBL" id="JADYXP020000006">
    <property type="protein sequence ID" value="KAL0122603.1"/>
    <property type="molecule type" value="Genomic_DNA"/>
</dbReference>
<evidence type="ECO:0000313" key="1">
    <source>
        <dbReference type="EMBL" id="KAL0122603.1"/>
    </source>
</evidence>
<dbReference type="AlphaFoldDB" id="A0AAW2G4L7"/>
<name>A0AAW2G4L7_9HYME</name>
<accession>A0AAW2G4L7</accession>
<proteinExistence type="predicted"/>
<protein>
    <submittedName>
        <fullName evidence="1">Uncharacterized protein</fullName>
    </submittedName>
</protein>
<organism evidence="1 2">
    <name type="scientific">Cardiocondyla obscurior</name>
    <dbReference type="NCBI Taxonomy" id="286306"/>
    <lineage>
        <taxon>Eukaryota</taxon>
        <taxon>Metazoa</taxon>
        <taxon>Ecdysozoa</taxon>
        <taxon>Arthropoda</taxon>
        <taxon>Hexapoda</taxon>
        <taxon>Insecta</taxon>
        <taxon>Pterygota</taxon>
        <taxon>Neoptera</taxon>
        <taxon>Endopterygota</taxon>
        <taxon>Hymenoptera</taxon>
        <taxon>Apocrita</taxon>
        <taxon>Aculeata</taxon>
        <taxon>Formicoidea</taxon>
        <taxon>Formicidae</taxon>
        <taxon>Myrmicinae</taxon>
        <taxon>Cardiocondyla</taxon>
    </lineage>
</organism>